<name>A0A7S2ZWA0_9RHOD</name>
<organism evidence="2">
    <name type="scientific">Rhodosorus marinus</name>
    <dbReference type="NCBI Taxonomy" id="101924"/>
    <lineage>
        <taxon>Eukaryota</taxon>
        <taxon>Rhodophyta</taxon>
        <taxon>Stylonematophyceae</taxon>
        <taxon>Stylonematales</taxon>
        <taxon>Stylonemataceae</taxon>
        <taxon>Rhodosorus</taxon>
    </lineage>
</organism>
<dbReference type="PANTHER" id="PTHR37948">
    <property type="entry name" value="ZGC:113208"/>
    <property type="match status" value="1"/>
</dbReference>
<dbReference type="PANTHER" id="PTHR37948:SF1">
    <property type="entry name" value="BLL5189 PROTEIN"/>
    <property type="match status" value="1"/>
</dbReference>
<evidence type="ECO:0000313" key="2">
    <source>
        <dbReference type="EMBL" id="CAE0051706.1"/>
    </source>
</evidence>
<evidence type="ECO:0000256" key="1">
    <source>
        <dbReference type="SAM" id="MobiDB-lite"/>
    </source>
</evidence>
<protein>
    <submittedName>
        <fullName evidence="2">Uncharacterized protein</fullName>
    </submittedName>
</protein>
<feature type="region of interest" description="Disordered" evidence="1">
    <location>
        <begin position="275"/>
        <end position="302"/>
    </location>
</feature>
<sequence>MQNDGEDLRSNGTASGKASKMLWSSDRTRVERKLRVLANPCFVLSWLGKQQHEGAYARGRTSCVRMDLIPSRGGDGEFRFPDTPSFRPNLSPKEIFQSGSFGGTYFRPIYSSVVRKRLKDAWKEFPDEWFEGLDIQKQVASPLYDVQVNLYKAKTGLSLEEWEGKGWITTYDPYGWVQWYCRFFLGRRTPDDSRQIGRWSAIAGAKGRWKRNLIHKVVLAEKEFDDASVSPVIRQLLQHWAYRLTEDHFDDYAKQVRAGKRTSFIPTAMATSLEEFETKKESEKRKKDEQRAERLERRKRLR</sequence>
<dbReference type="EMBL" id="HBHW01025401">
    <property type="protein sequence ID" value="CAE0051706.1"/>
    <property type="molecule type" value="Transcribed_RNA"/>
</dbReference>
<feature type="compositionally biased region" description="Basic and acidic residues" evidence="1">
    <location>
        <begin position="276"/>
        <end position="296"/>
    </location>
</feature>
<dbReference type="AlphaFoldDB" id="A0A7S2ZWA0"/>
<reference evidence="2" key="1">
    <citation type="submission" date="2021-01" db="EMBL/GenBank/DDBJ databases">
        <authorList>
            <person name="Corre E."/>
            <person name="Pelletier E."/>
            <person name="Niang G."/>
            <person name="Scheremetjew M."/>
            <person name="Finn R."/>
            <person name="Kale V."/>
            <person name="Holt S."/>
            <person name="Cochrane G."/>
            <person name="Meng A."/>
            <person name="Brown T."/>
            <person name="Cohen L."/>
        </authorList>
    </citation>
    <scope>NUCLEOTIDE SEQUENCE</scope>
    <source>
        <strain evidence="2">CCMP 769</strain>
    </source>
</reference>
<feature type="region of interest" description="Disordered" evidence="1">
    <location>
        <begin position="1"/>
        <end position="22"/>
    </location>
</feature>
<gene>
    <name evidence="2" type="ORF">RMAR00112_LOCUS19706</name>
</gene>
<proteinExistence type="predicted"/>
<accession>A0A7S2ZWA0</accession>